<dbReference type="Proteomes" id="UP001165041">
    <property type="component" value="Unassembled WGS sequence"/>
</dbReference>
<dbReference type="PROSITE" id="PS50928">
    <property type="entry name" value="ABC_TM1"/>
    <property type="match status" value="1"/>
</dbReference>
<evidence type="ECO:0000313" key="10">
    <source>
        <dbReference type="EMBL" id="GLW71588.1"/>
    </source>
</evidence>
<dbReference type="SUPFAM" id="SSF161098">
    <property type="entry name" value="MetI-like"/>
    <property type="match status" value="1"/>
</dbReference>
<evidence type="ECO:0000256" key="5">
    <source>
        <dbReference type="ARBA" id="ARBA00022989"/>
    </source>
</evidence>
<feature type="transmembrane region" description="Helical" evidence="7">
    <location>
        <begin position="128"/>
        <end position="153"/>
    </location>
</feature>
<feature type="transmembrane region" description="Helical" evidence="7">
    <location>
        <begin position="339"/>
        <end position="366"/>
    </location>
</feature>
<dbReference type="InterPro" id="IPR000515">
    <property type="entry name" value="MetI-like"/>
</dbReference>
<dbReference type="RefSeq" id="WP_285737344.1">
    <property type="nucleotide sequence ID" value="NZ_BSSA01000012.1"/>
</dbReference>
<dbReference type="CDD" id="cd06261">
    <property type="entry name" value="TM_PBP2"/>
    <property type="match status" value="1"/>
</dbReference>
<dbReference type="PANTHER" id="PTHR43163">
    <property type="entry name" value="DIPEPTIDE TRANSPORT SYSTEM PERMEASE PROTEIN DPPB-RELATED"/>
    <property type="match status" value="1"/>
</dbReference>
<proteinExistence type="inferred from homology"/>
<evidence type="ECO:0000256" key="7">
    <source>
        <dbReference type="RuleBase" id="RU363032"/>
    </source>
</evidence>
<organism evidence="10 11">
    <name type="scientific">Kitasatospora phosalacinea</name>
    <dbReference type="NCBI Taxonomy" id="2065"/>
    <lineage>
        <taxon>Bacteria</taxon>
        <taxon>Bacillati</taxon>
        <taxon>Actinomycetota</taxon>
        <taxon>Actinomycetes</taxon>
        <taxon>Kitasatosporales</taxon>
        <taxon>Streptomycetaceae</taxon>
        <taxon>Kitasatospora</taxon>
    </lineage>
</organism>
<evidence type="ECO:0000256" key="2">
    <source>
        <dbReference type="ARBA" id="ARBA00022448"/>
    </source>
</evidence>
<gene>
    <name evidence="10" type="ORF">Kpho02_38870</name>
</gene>
<dbReference type="EMBL" id="BSSA01000012">
    <property type="protein sequence ID" value="GLW71588.1"/>
    <property type="molecule type" value="Genomic_DNA"/>
</dbReference>
<dbReference type="InterPro" id="IPR035906">
    <property type="entry name" value="MetI-like_sf"/>
</dbReference>
<dbReference type="InterPro" id="IPR045621">
    <property type="entry name" value="BPD_transp_1_N"/>
</dbReference>
<dbReference type="GO" id="GO:0005886">
    <property type="term" value="C:plasma membrane"/>
    <property type="evidence" value="ECO:0007669"/>
    <property type="project" value="UniProtKB-SubCell"/>
</dbReference>
<comment type="caution">
    <text evidence="10">The sequence shown here is derived from an EMBL/GenBank/DDBJ whole genome shotgun (WGS) entry which is preliminary data.</text>
</comment>
<evidence type="ECO:0000256" key="6">
    <source>
        <dbReference type="ARBA" id="ARBA00023136"/>
    </source>
</evidence>
<keyword evidence="2 7" id="KW-0813">Transport</keyword>
<evidence type="ECO:0000313" key="11">
    <source>
        <dbReference type="Proteomes" id="UP001165041"/>
    </source>
</evidence>
<dbReference type="AlphaFoldDB" id="A0A9W6QAX7"/>
<evidence type="ECO:0000256" key="1">
    <source>
        <dbReference type="ARBA" id="ARBA00004651"/>
    </source>
</evidence>
<dbReference type="Pfam" id="PF00528">
    <property type="entry name" value="BPD_transp_1"/>
    <property type="match status" value="1"/>
</dbReference>
<keyword evidence="6 7" id="KW-0472">Membrane</keyword>
<keyword evidence="5 7" id="KW-1133">Transmembrane helix</keyword>
<reference evidence="10" key="1">
    <citation type="submission" date="2023-02" db="EMBL/GenBank/DDBJ databases">
        <title>Kitasatospora phosalacinea NBRC 14627.</title>
        <authorList>
            <person name="Ichikawa N."/>
            <person name="Sato H."/>
            <person name="Tonouchi N."/>
        </authorList>
    </citation>
    <scope>NUCLEOTIDE SEQUENCE</scope>
    <source>
        <strain evidence="10">NBRC 14627</strain>
    </source>
</reference>
<dbReference type="Pfam" id="PF19300">
    <property type="entry name" value="BPD_transp_1_N"/>
    <property type="match status" value="1"/>
</dbReference>
<name>A0A9W6QAX7_9ACTN</name>
<evidence type="ECO:0000256" key="4">
    <source>
        <dbReference type="ARBA" id="ARBA00022692"/>
    </source>
</evidence>
<feature type="region of interest" description="Disordered" evidence="8">
    <location>
        <begin position="1"/>
        <end position="26"/>
    </location>
</feature>
<feature type="domain" description="ABC transmembrane type-1" evidence="9">
    <location>
        <begin position="129"/>
        <end position="363"/>
    </location>
</feature>
<comment type="similarity">
    <text evidence="7">Belongs to the binding-protein-dependent transport system permease family.</text>
</comment>
<evidence type="ECO:0000256" key="8">
    <source>
        <dbReference type="SAM" id="MobiDB-lite"/>
    </source>
</evidence>
<protein>
    <submittedName>
        <fullName evidence="10">Peptide ABC transporter permease</fullName>
    </submittedName>
</protein>
<feature type="transmembrane region" description="Helical" evidence="7">
    <location>
        <begin position="294"/>
        <end position="315"/>
    </location>
</feature>
<keyword evidence="3" id="KW-1003">Cell membrane</keyword>
<evidence type="ECO:0000259" key="9">
    <source>
        <dbReference type="PROSITE" id="PS50928"/>
    </source>
</evidence>
<feature type="transmembrane region" description="Helical" evidence="7">
    <location>
        <begin position="241"/>
        <end position="259"/>
    </location>
</feature>
<feature type="transmembrane region" description="Helical" evidence="7">
    <location>
        <begin position="165"/>
        <end position="189"/>
    </location>
</feature>
<feature type="compositionally biased region" description="Basic and acidic residues" evidence="8">
    <location>
        <begin position="8"/>
        <end position="23"/>
    </location>
</feature>
<comment type="subcellular location">
    <subcellularLocation>
        <location evidence="1 7">Cell membrane</location>
        <topology evidence="1 7">Multi-pass membrane protein</topology>
    </subcellularLocation>
</comment>
<evidence type="ECO:0000256" key="3">
    <source>
        <dbReference type="ARBA" id="ARBA00022475"/>
    </source>
</evidence>
<keyword evidence="4 7" id="KW-0812">Transmembrane</keyword>
<feature type="transmembrane region" description="Helical" evidence="7">
    <location>
        <begin position="40"/>
        <end position="62"/>
    </location>
</feature>
<dbReference type="Gene3D" id="1.10.3720.10">
    <property type="entry name" value="MetI-like"/>
    <property type="match status" value="1"/>
</dbReference>
<sequence>MTLAPPLDGRRDGPHGGQRDGAGRGRFRPAVLRSPLARYLAARLLLVLPTVLLLLTAVFFLMRATGDPVTTAFADRLTPAQLQQKLHAAGYDRPLLTQYLDYLRQVATGDFGRTATDNRAVGEVLLTYGAATLELACWALLVAVAVGVPLGALAARHRDRAPDAVLRLAAVLGYATPVFFVGLLLKLVFAVGLGWLPVAGRASVQTELRLQDLADPTGLYLLDALRSGDGAAVADVLRHSVLPALALGLLLAGVLLRLVRTHLIATLEAEYVVAARSRGVGARRLLTRHAARPALVPVVTVLGLQVAGLLGGAVLTETTFEWKGLGYQLAHYLTVRDFAAVQGIVALFAVVVAVVNFLVDALAALIDPRVRY</sequence>
<accession>A0A9W6QAX7</accession>
<dbReference type="GO" id="GO:0055085">
    <property type="term" value="P:transmembrane transport"/>
    <property type="evidence" value="ECO:0007669"/>
    <property type="project" value="InterPro"/>
</dbReference>
<dbReference type="PANTHER" id="PTHR43163:SF6">
    <property type="entry name" value="DIPEPTIDE TRANSPORT SYSTEM PERMEASE PROTEIN DPPB-RELATED"/>
    <property type="match status" value="1"/>
</dbReference>